<accession>A0ABR2KJ42</accession>
<protein>
    <submittedName>
        <fullName evidence="1">Uncharacterized protein</fullName>
    </submittedName>
</protein>
<reference evidence="1 2" key="1">
    <citation type="submission" date="2024-04" db="EMBL/GenBank/DDBJ databases">
        <title>Tritrichomonas musculus Genome.</title>
        <authorList>
            <person name="Alves-Ferreira E."/>
            <person name="Grigg M."/>
            <person name="Lorenzi H."/>
            <person name="Galac M."/>
        </authorList>
    </citation>
    <scope>NUCLEOTIDE SEQUENCE [LARGE SCALE GENOMIC DNA]</scope>
    <source>
        <strain evidence="1 2">EAF2021</strain>
    </source>
</reference>
<sequence length="206" mass="24589">MKDLVVRAHANFEMKSNYYIHGGPGYLMSREYVKYHFVSNLTLNRLKAYSKYKQDDTAESIIVRKMFKRYRQWDEFYIDGFKCRNCHLTNVQSGNLPKCPPDKRIGNLKKMISFHMFGLKDQQLLFLNLLDKIHQHNKINISLIDNVRFYNDDNSQSLMLCRSKFVKTENYNTDCNKKIQISQLKNPLIDIKSLKRESDYSYLFEK</sequence>
<comment type="caution">
    <text evidence="1">The sequence shown here is derived from an EMBL/GenBank/DDBJ whole genome shotgun (WGS) entry which is preliminary data.</text>
</comment>
<dbReference type="EMBL" id="JAPFFF010000004">
    <property type="protein sequence ID" value="KAK8890892.1"/>
    <property type="molecule type" value="Genomic_DNA"/>
</dbReference>
<name>A0ABR2KJ42_9EUKA</name>
<keyword evidence="2" id="KW-1185">Reference proteome</keyword>
<gene>
    <name evidence="1" type="ORF">M9Y10_028091</name>
</gene>
<dbReference type="Proteomes" id="UP001470230">
    <property type="component" value="Unassembled WGS sequence"/>
</dbReference>
<organism evidence="1 2">
    <name type="scientific">Tritrichomonas musculus</name>
    <dbReference type="NCBI Taxonomy" id="1915356"/>
    <lineage>
        <taxon>Eukaryota</taxon>
        <taxon>Metamonada</taxon>
        <taxon>Parabasalia</taxon>
        <taxon>Tritrichomonadida</taxon>
        <taxon>Tritrichomonadidae</taxon>
        <taxon>Tritrichomonas</taxon>
    </lineage>
</organism>
<evidence type="ECO:0000313" key="2">
    <source>
        <dbReference type="Proteomes" id="UP001470230"/>
    </source>
</evidence>
<proteinExistence type="predicted"/>
<evidence type="ECO:0000313" key="1">
    <source>
        <dbReference type="EMBL" id="KAK8890892.1"/>
    </source>
</evidence>